<accession>A0AAW2EUS8</accession>
<feature type="transmembrane region" description="Helical" evidence="2">
    <location>
        <begin position="95"/>
        <end position="112"/>
    </location>
</feature>
<evidence type="ECO:0000313" key="4">
    <source>
        <dbReference type="Proteomes" id="UP001430953"/>
    </source>
</evidence>
<evidence type="ECO:0000256" key="2">
    <source>
        <dbReference type="SAM" id="Phobius"/>
    </source>
</evidence>
<comment type="caution">
    <text evidence="3">The sequence shown here is derived from an EMBL/GenBank/DDBJ whole genome shotgun (WGS) entry which is preliminary data.</text>
</comment>
<evidence type="ECO:0000256" key="1">
    <source>
        <dbReference type="SAM" id="MobiDB-lite"/>
    </source>
</evidence>
<gene>
    <name evidence="3" type="ORF">PUN28_014668</name>
</gene>
<reference evidence="3 4" key="1">
    <citation type="submission" date="2023-03" db="EMBL/GenBank/DDBJ databases">
        <title>High recombination rates correlate with genetic variation in Cardiocondyla obscurior ants.</title>
        <authorList>
            <person name="Errbii M."/>
        </authorList>
    </citation>
    <scope>NUCLEOTIDE SEQUENCE [LARGE SCALE GENOMIC DNA]</scope>
    <source>
        <strain evidence="3">Alpha-2009</strain>
        <tissue evidence="3">Whole body</tissue>
    </source>
</reference>
<keyword evidence="4" id="KW-1185">Reference proteome</keyword>
<dbReference type="AlphaFoldDB" id="A0AAW2EUS8"/>
<dbReference type="Proteomes" id="UP001430953">
    <property type="component" value="Unassembled WGS sequence"/>
</dbReference>
<organism evidence="3 4">
    <name type="scientific">Cardiocondyla obscurior</name>
    <dbReference type="NCBI Taxonomy" id="286306"/>
    <lineage>
        <taxon>Eukaryota</taxon>
        <taxon>Metazoa</taxon>
        <taxon>Ecdysozoa</taxon>
        <taxon>Arthropoda</taxon>
        <taxon>Hexapoda</taxon>
        <taxon>Insecta</taxon>
        <taxon>Pterygota</taxon>
        <taxon>Neoptera</taxon>
        <taxon>Endopterygota</taxon>
        <taxon>Hymenoptera</taxon>
        <taxon>Apocrita</taxon>
        <taxon>Aculeata</taxon>
        <taxon>Formicoidea</taxon>
        <taxon>Formicidae</taxon>
        <taxon>Myrmicinae</taxon>
        <taxon>Cardiocondyla</taxon>
    </lineage>
</organism>
<proteinExistence type="predicted"/>
<sequence length="216" mass="23801">MLPSRTRRDVGTIATAATAITGTTTTTAAAATSAATTTTTRSDVDGARTWKQQVPRFKRTPLTITTARISNAAAGKHHIVYPLLFAHGDTWRGPGLPFILLFLNIFFPFFFLTRHSTTSTSRPLLGAGPRAAPARHYSAGKNTHPRRRHDTTRHGTPRHGTTRHVTTRPRGVAARARARERPRTDGRKPRTLAPDEGRGRGGDERRSRVCVRVTHY</sequence>
<protein>
    <submittedName>
        <fullName evidence="3">Uncharacterized protein</fullName>
    </submittedName>
</protein>
<feature type="compositionally biased region" description="Basic and acidic residues" evidence="1">
    <location>
        <begin position="177"/>
        <end position="207"/>
    </location>
</feature>
<feature type="compositionally biased region" description="Basic residues" evidence="1">
    <location>
        <begin position="143"/>
        <end position="167"/>
    </location>
</feature>
<dbReference type="EMBL" id="JADYXP020000016">
    <property type="protein sequence ID" value="KAL0107503.1"/>
    <property type="molecule type" value="Genomic_DNA"/>
</dbReference>
<evidence type="ECO:0000313" key="3">
    <source>
        <dbReference type="EMBL" id="KAL0107503.1"/>
    </source>
</evidence>
<feature type="compositionally biased region" description="Low complexity" evidence="1">
    <location>
        <begin position="122"/>
        <end position="135"/>
    </location>
</feature>
<keyword evidence="2" id="KW-0812">Transmembrane</keyword>
<keyword evidence="2" id="KW-0472">Membrane</keyword>
<name>A0AAW2EUS8_9HYME</name>
<keyword evidence="2" id="KW-1133">Transmembrane helix</keyword>
<feature type="region of interest" description="Disordered" evidence="1">
    <location>
        <begin position="119"/>
        <end position="216"/>
    </location>
</feature>